<dbReference type="OrthoDB" id="10437011at2759"/>
<feature type="compositionally biased region" description="Basic residues" evidence="1">
    <location>
        <begin position="205"/>
        <end position="217"/>
    </location>
</feature>
<dbReference type="Proteomes" id="UP000018144">
    <property type="component" value="Unassembled WGS sequence"/>
</dbReference>
<name>U4KVY0_PYROM</name>
<proteinExistence type="predicted"/>
<evidence type="ECO:0000313" key="2">
    <source>
        <dbReference type="EMBL" id="CCX05808.1"/>
    </source>
</evidence>
<accession>U4KVY0</accession>
<reference evidence="2 3" key="1">
    <citation type="journal article" date="2013" name="PLoS Genet.">
        <title>The genome and development-dependent transcriptomes of Pyronema confluens: a window into fungal evolution.</title>
        <authorList>
            <person name="Traeger S."/>
            <person name="Altegoer F."/>
            <person name="Freitag M."/>
            <person name="Gabaldon T."/>
            <person name="Kempken F."/>
            <person name="Kumar A."/>
            <person name="Marcet-Houben M."/>
            <person name="Poggeler S."/>
            <person name="Stajich J.E."/>
            <person name="Nowrousian M."/>
        </authorList>
    </citation>
    <scope>NUCLEOTIDE SEQUENCE [LARGE SCALE GENOMIC DNA]</scope>
    <source>
        <strain evidence="3">CBS 100304</strain>
        <tissue evidence="2">Vegetative mycelium</tissue>
    </source>
</reference>
<sequence length="247" mass="28289">MSIPPPFLPVCIPLGTRHVHRSWQLHDGRLHPLIEFPEETAELEALLSHFTLYCDVVLSHMIFPQNVEQVQMGYYVFVPECSFFEVAINRKGHRPLEMQQAALALLSLESMRFRLTQGEVMGILYVYSLAKGIRLPQSREERRVDLKEKRELLVSIAGEFWRLPYEYSWGATIEPYFRLIKKVLDLYEKWNEAFVQPMSPETKVQKKKTQKGQKGQKKSTAGMAANATANATTNATINATATDVEMS</sequence>
<dbReference type="AlphaFoldDB" id="U4KVY0"/>
<keyword evidence="3" id="KW-1185">Reference proteome</keyword>
<feature type="region of interest" description="Disordered" evidence="1">
    <location>
        <begin position="201"/>
        <end position="224"/>
    </location>
</feature>
<gene>
    <name evidence="2" type="ORF">PCON_05395</name>
</gene>
<evidence type="ECO:0000256" key="1">
    <source>
        <dbReference type="SAM" id="MobiDB-lite"/>
    </source>
</evidence>
<organism evidence="2 3">
    <name type="scientific">Pyronema omphalodes (strain CBS 100304)</name>
    <name type="common">Pyronema confluens</name>
    <dbReference type="NCBI Taxonomy" id="1076935"/>
    <lineage>
        <taxon>Eukaryota</taxon>
        <taxon>Fungi</taxon>
        <taxon>Dikarya</taxon>
        <taxon>Ascomycota</taxon>
        <taxon>Pezizomycotina</taxon>
        <taxon>Pezizomycetes</taxon>
        <taxon>Pezizales</taxon>
        <taxon>Pyronemataceae</taxon>
        <taxon>Pyronema</taxon>
    </lineage>
</organism>
<protein>
    <submittedName>
        <fullName evidence="2">Uncharacterized protein</fullName>
    </submittedName>
</protein>
<evidence type="ECO:0000313" key="3">
    <source>
        <dbReference type="Proteomes" id="UP000018144"/>
    </source>
</evidence>
<dbReference type="EMBL" id="HF935274">
    <property type="protein sequence ID" value="CCX05808.1"/>
    <property type="molecule type" value="Genomic_DNA"/>
</dbReference>